<dbReference type="Pfam" id="PF00117">
    <property type="entry name" value="GATase"/>
    <property type="match status" value="1"/>
</dbReference>
<evidence type="ECO:0000313" key="2">
    <source>
        <dbReference type="EMBL" id="GAA4412890.1"/>
    </source>
</evidence>
<protein>
    <recommendedName>
        <fullName evidence="1">Glutamine amidotransferase domain-containing protein</fullName>
    </recommendedName>
</protein>
<evidence type="ECO:0000313" key="3">
    <source>
        <dbReference type="Proteomes" id="UP001500945"/>
    </source>
</evidence>
<comment type="caution">
    <text evidence="2">The sequence shown here is derived from an EMBL/GenBank/DDBJ whole genome shotgun (WGS) entry which is preliminary data.</text>
</comment>
<evidence type="ECO:0000259" key="1">
    <source>
        <dbReference type="Pfam" id="PF00117"/>
    </source>
</evidence>
<dbReference type="PANTHER" id="PTHR42695:SF5">
    <property type="entry name" value="GLUTAMINE AMIDOTRANSFERASE YLR126C-RELATED"/>
    <property type="match status" value="1"/>
</dbReference>
<dbReference type="CDD" id="cd01741">
    <property type="entry name" value="GATase1_1"/>
    <property type="match status" value="1"/>
</dbReference>
<dbReference type="PROSITE" id="PS51273">
    <property type="entry name" value="GATASE_TYPE_1"/>
    <property type="match status" value="1"/>
</dbReference>
<keyword evidence="3" id="KW-1185">Reference proteome</keyword>
<name>A0ABP8KQG7_9MICO</name>
<gene>
    <name evidence="2" type="ORF">GCM10023168_35250</name>
</gene>
<dbReference type="Proteomes" id="UP001500945">
    <property type="component" value="Unassembled WGS sequence"/>
</dbReference>
<feature type="domain" description="Glutamine amidotransferase" evidence="1">
    <location>
        <begin position="89"/>
        <end position="213"/>
    </location>
</feature>
<proteinExistence type="predicted"/>
<sequence length="285" mass="31272">MTSPTTAAALRILIVSCYPRASRENFDRSDVGHPHDLFRAFLAREAPHATTEVAYIADPDFALPEGTTTDDFDAFMWTGSDLTAYHVDDPRVAPQLALARDLLDARRPCWGSCWGIQLATLVAGGEVAVNPHGREWGVARGIRLTSDAVSSPMFVGKPSSFDAFVMHLDEVTRLPGVTPLLATNEHTHVQAATIGTFWAAQYHPEYDLHEMGRLVGARATALVREGFFPDEEAVIRHADAMKALAGQPDSAELRAELGVGDDLIDPQIRQVELRNWLRFVESQTG</sequence>
<dbReference type="PANTHER" id="PTHR42695">
    <property type="entry name" value="GLUTAMINE AMIDOTRANSFERASE YLR126C-RELATED"/>
    <property type="match status" value="1"/>
</dbReference>
<reference evidence="3" key="1">
    <citation type="journal article" date="2019" name="Int. J. Syst. Evol. Microbiol.">
        <title>The Global Catalogue of Microorganisms (GCM) 10K type strain sequencing project: providing services to taxonomists for standard genome sequencing and annotation.</title>
        <authorList>
            <consortium name="The Broad Institute Genomics Platform"/>
            <consortium name="The Broad Institute Genome Sequencing Center for Infectious Disease"/>
            <person name="Wu L."/>
            <person name="Ma J."/>
        </authorList>
    </citation>
    <scope>NUCLEOTIDE SEQUENCE [LARGE SCALE GENOMIC DNA]</scope>
    <source>
        <strain evidence="3">JCM 17809</strain>
    </source>
</reference>
<accession>A0ABP8KQG7</accession>
<dbReference type="Gene3D" id="3.40.50.880">
    <property type="match status" value="1"/>
</dbReference>
<dbReference type="InterPro" id="IPR017926">
    <property type="entry name" value="GATASE"/>
</dbReference>
<dbReference type="EMBL" id="BAABGM010000025">
    <property type="protein sequence ID" value="GAA4412890.1"/>
    <property type="molecule type" value="Genomic_DNA"/>
</dbReference>
<organism evidence="2 3">
    <name type="scientific">Fodinibacter luteus</name>
    <dbReference type="NCBI Taxonomy" id="552064"/>
    <lineage>
        <taxon>Bacteria</taxon>
        <taxon>Bacillati</taxon>
        <taxon>Actinomycetota</taxon>
        <taxon>Actinomycetes</taxon>
        <taxon>Micrococcales</taxon>
        <taxon>Intrasporangiaceae</taxon>
        <taxon>Fodinibacter (ex Wang et al. 2009)</taxon>
    </lineage>
</organism>
<dbReference type="RefSeq" id="WP_345208407.1">
    <property type="nucleotide sequence ID" value="NZ_BAABGM010000025.1"/>
</dbReference>
<dbReference type="SUPFAM" id="SSF52317">
    <property type="entry name" value="Class I glutamine amidotransferase-like"/>
    <property type="match status" value="1"/>
</dbReference>
<dbReference type="InterPro" id="IPR029062">
    <property type="entry name" value="Class_I_gatase-like"/>
</dbReference>
<dbReference type="InterPro" id="IPR044992">
    <property type="entry name" value="ChyE-like"/>
</dbReference>